<sequence>GWTFDGAVYRSWWRQREAIKAAASHQKHLEGGGRMPLFELLEELLMAEIVNKHLRKEKEI</sequence>
<reference evidence="2" key="1">
    <citation type="journal article" date="2010" name="Genome Biol.">
        <title>Genome sequence of the necrotrophic plant pathogen Pythium ultimum reveals original pathogenicity mechanisms and effector repertoire.</title>
        <authorList>
            <person name="Levesque C.A."/>
            <person name="Brouwer H."/>
            <person name="Cano L."/>
            <person name="Hamilton J.P."/>
            <person name="Holt C."/>
            <person name="Huitema E."/>
            <person name="Raffaele S."/>
            <person name="Robideau G.P."/>
            <person name="Thines M."/>
            <person name="Win J."/>
            <person name="Zerillo M.M."/>
            <person name="Beakes G.W."/>
            <person name="Boore J.L."/>
            <person name="Busam D."/>
            <person name="Dumas B."/>
            <person name="Ferriera S."/>
            <person name="Fuerstenberg S.I."/>
            <person name="Gachon C.M."/>
            <person name="Gaulin E."/>
            <person name="Govers F."/>
            <person name="Grenville-Briggs L."/>
            <person name="Horner N."/>
            <person name="Hostetler J."/>
            <person name="Jiang R.H."/>
            <person name="Johnson J."/>
            <person name="Krajaejun T."/>
            <person name="Lin H."/>
            <person name="Meijer H.J."/>
            <person name="Moore B."/>
            <person name="Morris P."/>
            <person name="Phuntmart V."/>
            <person name="Puiu D."/>
            <person name="Shetty J."/>
            <person name="Stajich J.E."/>
            <person name="Tripathy S."/>
            <person name="Wawra S."/>
            <person name="van West P."/>
            <person name="Whitty B.R."/>
            <person name="Coutinho P.M."/>
            <person name="Henrissat B."/>
            <person name="Martin F."/>
            <person name="Thomas P.D."/>
            <person name="Tyler B.M."/>
            <person name="De Vries R.P."/>
            <person name="Kamoun S."/>
            <person name="Yandell M."/>
            <person name="Tisserat N."/>
            <person name="Buell C.R."/>
        </authorList>
    </citation>
    <scope>NUCLEOTIDE SEQUENCE</scope>
    <source>
        <strain evidence="2">DAOM:BR144</strain>
    </source>
</reference>
<dbReference type="HOGENOM" id="CLU_2949060_0_0_1"/>
<organism evidence="1 2">
    <name type="scientific">Globisporangium ultimum (strain ATCC 200006 / CBS 805.95 / DAOM BR144)</name>
    <name type="common">Pythium ultimum</name>
    <dbReference type="NCBI Taxonomy" id="431595"/>
    <lineage>
        <taxon>Eukaryota</taxon>
        <taxon>Sar</taxon>
        <taxon>Stramenopiles</taxon>
        <taxon>Oomycota</taxon>
        <taxon>Peronosporomycetes</taxon>
        <taxon>Pythiales</taxon>
        <taxon>Pythiaceae</taxon>
        <taxon>Globisporangium</taxon>
    </lineage>
</organism>
<dbReference type="EnsemblProtists" id="PYU1_T012758">
    <property type="protein sequence ID" value="PYU1_T012758"/>
    <property type="gene ID" value="PYU1_G012732"/>
</dbReference>
<evidence type="ECO:0000313" key="2">
    <source>
        <dbReference type="Proteomes" id="UP000019132"/>
    </source>
</evidence>
<dbReference type="AlphaFoldDB" id="K3X6A9"/>
<name>K3X6A9_GLOUD</name>
<dbReference type="VEuPathDB" id="FungiDB:PYU1_G012732"/>
<dbReference type="EMBL" id="GL376588">
    <property type="status" value="NOT_ANNOTATED_CDS"/>
    <property type="molecule type" value="Genomic_DNA"/>
</dbReference>
<evidence type="ECO:0000313" key="1">
    <source>
        <dbReference type="EnsemblProtists" id="PYU1_T012758"/>
    </source>
</evidence>
<dbReference type="Proteomes" id="UP000019132">
    <property type="component" value="Unassembled WGS sequence"/>
</dbReference>
<reference evidence="2" key="2">
    <citation type="submission" date="2010-04" db="EMBL/GenBank/DDBJ databases">
        <authorList>
            <person name="Buell R."/>
            <person name="Hamilton J."/>
            <person name="Hostetler J."/>
        </authorList>
    </citation>
    <scope>NUCLEOTIDE SEQUENCE [LARGE SCALE GENOMIC DNA]</scope>
    <source>
        <strain evidence="2">DAOM:BR144</strain>
    </source>
</reference>
<proteinExistence type="predicted"/>
<accession>K3X6A9</accession>
<protein>
    <submittedName>
        <fullName evidence="1">Uncharacterized protein</fullName>
    </submittedName>
</protein>
<dbReference type="InParanoid" id="K3X6A9"/>
<reference evidence="1" key="3">
    <citation type="submission" date="2015-02" db="UniProtKB">
        <authorList>
            <consortium name="EnsemblProtists"/>
        </authorList>
    </citation>
    <scope>IDENTIFICATION</scope>
    <source>
        <strain evidence="1">DAOM BR144</strain>
    </source>
</reference>
<keyword evidence="2" id="KW-1185">Reference proteome</keyword>